<feature type="region of interest" description="Disordered" evidence="1">
    <location>
        <begin position="92"/>
        <end position="112"/>
    </location>
</feature>
<gene>
    <name evidence="2" type="ORF">EGYM00392_LOCUS34200</name>
</gene>
<reference evidence="2" key="1">
    <citation type="submission" date="2021-01" db="EMBL/GenBank/DDBJ databases">
        <authorList>
            <person name="Corre E."/>
            <person name="Pelletier E."/>
            <person name="Niang G."/>
            <person name="Scheremetjew M."/>
            <person name="Finn R."/>
            <person name="Kale V."/>
            <person name="Holt S."/>
            <person name="Cochrane G."/>
            <person name="Meng A."/>
            <person name="Brown T."/>
            <person name="Cohen L."/>
        </authorList>
    </citation>
    <scope>NUCLEOTIDE SEQUENCE</scope>
    <source>
        <strain evidence="2">NIES-381</strain>
    </source>
</reference>
<proteinExistence type="predicted"/>
<dbReference type="AlphaFoldDB" id="A0A7S1NJ35"/>
<evidence type="ECO:0000313" key="2">
    <source>
        <dbReference type="EMBL" id="CAD9023078.1"/>
    </source>
</evidence>
<protein>
    <submittedName>
        <fullName evidence="2">Uncharacterized protein</fullName>
    </submittedName>
</protein>
<accession>A0A7S1NJ35</accession>
<dbReference type="EMBL" id="HBGA01091315">
    <property type="protein sequence ID" value="CAD9023078.1"/>
    <property type="molecule type" value="Transcribed_RNA"/>
</dbReference>
<sequence>MPKCSAEILFTGEIYAFPYLRILPRPKCVIAPLRDVDGFVLSTAALCSATRSAPGLHVPLPEGVCERRASRQTDQREPTVVAAIRSRRLPTRDRHVAGVPPAPISSQGDWAV</sequence>
<evidence type="ECO:0000256" key="1">
    <source>
        <dbReference type="SAM" id="MobiDB-lite"/>
    </source>
</evidence>
<name>A0A7S1NJ35_9EUGL</name>
<organism evidence="2">
    <name type="scientific">Eutreptiella gymnastica</name>
    <dbReference type="NCBI Taxonomy" id="73025"/>
    <lineage>
        <taxon>Eukaryota</taxon>
        <taxon>Discoba</taxon>
        <taxon>Euglenozoa</taxon>
        <taxon>Euglenida</taxon>
        <taxon>Spirocuta</taxon>
        <taxon>Euglenophyceae</taxon>
        <taxon>Eutreptiales</taxon>
        <taxon>Eutreptiaceae</taxon>
        <taxon>Eutreptiella</taxon>
    </lineage>
</organism>